<gene>
    <name evidence="1" type="ORF">O0235_09290</name>
</gene>
<dbReference type="Proteomes" id="UP001212803">
    <property type="component" value="Chromosome"/>
</dbReference>
<evidence type="ECO:0000313" key="2">
    <source>
        <dbReference type="Proteomes" id="UP001212803"/>
    </source>
</evidence>
<sequence>METRTDLELLGVGVAGGVEGDDEEGEEERHHVGVGDDPSFVVFGLFGFGGALAHAASRRASAWSSFLPRAEGVEEAFELFADDAGVIAGLDGHEAFDDDVEGVEFVLGVVLELVGEGEPEVTLAVKTP</sequence>
<name>A0ABY7M2V4_9CHLR</name>
<evidence type="ECO:0000313" key="1">
    <source>
        <dbReference type="EMBL" id="WBL34985.1"/>
    </source>
</evidence>
<organism evidence="1 2">
    <name type="scientific">Tepidiforma flava</name>
    <dbReference type="NCBI Taxonomy" id="3004094"/>
    <lineage>
        <taxon>Bacteria</taxon>
        <taxon>Bacillati</taxon>
        <taxon>Chloroflexota</taxon>
        <taxon>Tepidiformia</taxon>
        <taxon>Tepidiformales</taxon>
        <taxon>Tepidiformaceae</taxon>
        <taxon>Tepidiforma</taxon>
    </lineage>
</organism>
<accession>A0ABY7M2V4</accession>
<dbReference type="EMBL" id="CP115149">
    <property type="protein sequence ID" value="WBL34985.1"/>
    <property type="molecule type" value="Genomic_DNA"/>
</dbReference>
<keyword evidence="2" id="KW-1185">Reference proteome</keyword>
<proteinExistence type="predicted"/>
<reference evidence="1 2" key="1">
    <citation type="journal article" date="2023" name="ISME J.">
        <title>Thermophilic Dehalococcoidia with unusual traits shed light on an unexpected past.</title>
        <authorList>
            <person name="Palmer M."/>
            <person name="Covington J.K."/>
            <person name="Zhou E.M."/>
            <person name="Thomas S.C."/>
            <person name="Habib N."/>
            <person name="Seymour C.O."/>
            <person name="Lai D."/>
            <person name="Johnston J."/>
            <person name="Hashimi A."/>
            <person name="Jiao J.Y."/>
            <person name="Muok A.R."/>
            <person name="Liu L."/>
            <person name="Xian W.D."/>
            <person name="Zhi X.Y."/>
            <person name="Li M.M."/>
            <person name="Silva L.P."/>
            <person name="Bowen B.P."/>
            <person name="Louie K."/>
            <person name="Briegel A."/>
            <person name="Pett-Ridge J."/>
            <person name="Weber P.K."/>
            <person name="Tocheva E.I."/>
            <person name="Woyke T."/>
            <person name="Northen T.R."/>
            <person name="Mayali X."/>
            <person name="Li W.J."/>
            <person name="Hedlund B.P."/>
        </authorList>
    </citation>
    <scope>NUCLEOTIDE SEQUENCE [LARGE SCALE GENOMIC DNA]</scope>
    <source>
        <strain evidence="1 2">YIM 72310</strain>
    </source>
</reference>
<protein>
    <submittedName>
        <fullName evidence="1">Uncharacterized protein</fullName>
    </submittedName>
</protein>